<sequence>MQPGTKTLAPTDIRRDPRKPPSFCEHFKHIKRMRSISDTPSNDLMIRGIEITQEPVQPTVECPSEVTNTENLNLNIELTECCHCLDDKHLSDRLNIEQILQDECKVKIFEKPLENGKPKHLEVVRRSEVKEPSPRTVQVISVKLNTRKLEEESEVSDEIRA</sequence>
<keyword evidence="3" id="KW-1185">Reference proteome</keyword>
<dbReference type="InParanoid" id="A0A7R8UVR1"/>
<evidence type="ECO:0000256" key="1">
    <source>
        <dbReference type="SAM" id="MobiDB-lite"/>
    </source>
</evidence>
<protein>
    <submittedName>
        <fullName evidence="2">Uncharacterized protein</fullName>
    </submittedName>
</protein>
<dbReference type="Proteomes" id="UP000594454">
    <property type="component" value="Chromosome 4"/>
</dbReference>
<proteinExistence type="predicted"/>
<dbReference type="EMBL" id="LR899012">
    <property type="protein sequence ID" value="CAD7087509.1"/>
    <property type="molecule type" value="Genomic_DNA"/>
</dbReference>
<dbReference type="OrthoDB" id="7972501at2759"/>
<name>A0A7R8UVR1_HERIL</name>
<organism evidence="2 3">
    <name type="scientific">Hermetia illucens</name>
    <name type="common">Black soldier fly</name>
    <dbReference type="NCBI Taxonomy" id="343691"/>
    <lineage>
        <taxon>Eukaryota</taxon>
        <taxon>Metazoa</taxon>
        <taxon>Ecdysozoa</taxon>
        <taxon>Arthropoda</taxon>
        <taxon>Hexapoda</taxon>
        <taxon>Insecta</taxon>
        <taxon>Pterygota</taxon>
        <taxon>Neoptera</taxon>
        <taxon>Endopterygota</taxon>
        <taxon>Diptera</taxon>
        <taxon>Brachycera</taxon>
        <taxon>Stratiomyomorpha</taxon>
        <taxon>Stratiomyidae</taxon>
        <taxon>Hermetiinae</taxon>
        <taxon>Hermetia</taxon>
    </lineage>
</organism>
<feature type="region of interest" description="Disordered" evidence="1">
    <location>
        <begin position="1"/>
        <end position="20"/>
    </location>
</feature>
<gene>
    <name evidence="2" type="ORF">HERILL_LOCUS10213</name>
</gene>
<dbReference type="AlphaFoldDB" id="A0A7R8UVR1"/>
<evidence type="ECO:0000313" key="2">
    <source>
        <dbReference type="EMBL" id="CAD7087509.1"/>
    </source>
</evidence>
<accession>A0A7R8UVR1</accession>
<reference evidence="2 3" key="1">
    <citation type="submission" date="2020-11" db="EMBL/GenBank/DDBJ databases">
        <authorList>
            <person name="Wallbank WR R."/>
            <person name="Pardo Diaz C."/>
            <person name="Kozak K."/>
            <person name="Martin S."/>
            <person name="Jiggins C."/>
            <person name="Moest M."/>
            <person name="Warren A I."/>
            <person name="Generalovic N T."/>
            <person name="Byers J.R.P. K."/>
            <person name="Montejo-Kovacevich G."/>
            <person name="Yen C E."/>
        </authorList>
    </citation>
    <scope>NUCLEOTIDE SEQUENCE [LARGE SCALE GENOMIC DNA]</scope>
</reference>
<evidence type="ECO:0000313" key="3">
    <source>
        <dbReference type="Proteomes" id="UP000594454"/>
    </source>
</evidence>